<feature type="compositionally biased region" description="Acidic residues" evidence="1">
    <location>
        <begin position="129"/>
        <end position="145"/>
    </location>
</feature>
<dbReference type="Proteomes" id="UP001460270">
    <property type="component" value="Unassembled WGS sequence"/>
</dbReference>
<comment type="caution">
    <text evidence="2">The sequence shown here is derived from an EMBL/GenBank/DDBJ whole genome shotgun (WGS) entry which is preliminary data.</text>
</comment>
<name>A0AAW0NLL2_9GOBI</name>
<feature type="compositionally biased region" description="Acidic residues" evidence="1">
    <location>
        <begin position="217"/>
        <end position="233"/>
    </location>
</feature>
<protein>
    <submittedName>
        <fullName evidence="2">Uncharacterized protein</fullName>
    </submittedName>
</protein>
<feature type="region of interest" description="Disordered" evidence="1">
    <location>
        <begin position="1108"/>
        <end position="1140"/>
    </location>
</feature>
<feature type="region of interest" description="Disordered" evidence="1">
    <location>
        <begin position="698"/>
        <end position="737"/>
    </location>
</feature>
<gene>
    <name evidence="2" type="ORF">WMY93_017898</name>
</gene>
<reference evidence="3" key="1">
    <citation type="submission" date="2024-04" db="EMBL/GenBank/DDBJ databases">
        <title>Salinicola lusitanus LLJ914,a marine bacterium isolated from the Okinawa Trough.</title>
        <authorList>
            <person name="Li J."/>
        </authorList>
    </citation>
    <scope>NUCLEOTIDE SEQUENCE [LARGE SCALE GENOMIC DNA]</scope>
</reference>
<dbReference type="AlphaFoldDB" id="A0AAW0NLL2"/>
<organism evidence="2 3">
    <name type="scientific">Mugilogobius chulae</name>
    <name type="common">yellowstripe goby</name>
    <dbReference type="NCBI Taxonomy" id="88201"/>
    <lineage>
        <taxon>Eukaryota</taxon>
        <taxon>Metazoa</taxon>
        <taxon>Chordata</taxon>
        <taxon>Craniata</taxon>
        <taxon>Vertebrata</taxon>
        <taxon>Euteleostomi</taxon>
        <taxon>Actinopterygii</taxon>
        <taxon>Neopterygii</taxon>
        <taxon>Teleostei</taxon>
        <taxon>Neoteleostei</taxon>
        <taxon>Acanthomorphata</taxon>
        <taxon>Gobiaria</taxon>
        <taxon>Gobiiformes</taxon>
        <taxon>Gobioidei</taxon>
        <taxon>Gobiidae</taxon>
        <taxon>Gobionellinae</taxon>
        <taxon>Mugilogobius</taxon>
    </lineage>
</organism>
<feature type="compositionally biased region" description="Basic and acidic residues" evidence="1">
    <location>
        <begin position="467"/>
        <end position="485"/>
    </location>
</feature>
<sequence length="1173" mass="131770">METPLTTHEENMDTQPPIHEEDMETPLTTHEENMDTQSPTYEEDMDTQPPIHEEDMDTQPPTHEEDMDTQPPTHEENMDTQPPTHEEDMDTQPPTHEEDMDTQPPTHEEDMDTQPPIHEEDMDTQTPTCEEDMDTQPPTYEEDMDTQPPIHEEDMDTQPPIHEEEMDTQPPTYEEDMDTQPPIHEEDMDTQPPTHEEDMDTQPPTHEENMDTQQPTLEEDMDTQPPTGEEDMDTQPTPTHEEDMDTTPPTREDICSILSDIETLFNTVNQLEEKITLNPEAKLVKRTVQQMRALPYEIGTLKFIVQDIQGQIRELGEKYRNMLEEQKKTTEATMSAKNTATVIKPLFSRAQQGTELRLTELEEKVDLHTILLSSINENLEAGSYKEALKAKTVEFVELKVQLDFFMSRLQADGRLQRLKDLMSERATNINTQDSSTPTENSADETAVNNLVSFDFVFGAGISNNQEAGRENRDDSNSNAGFHDEPTSSEVNLEEWAVLTQRSDNNEHEFSVENESTVLAPPGLDLSLAFPDRDAGSQVDELQSSEVNLEEETVLTQQSDNNEHEFPVENESTVLVPPGLDLSLAFPHRDAGSQVDESASSEVNLEEGTVLSQRSDNNEHEFSAENASTVLSPPGLDLSPAFPDRDDGSQVDESASFEVNLEEGTVLTQRSDNNEHESLLKMSQQFLILQDSTSVLPFPDRDAGSQVDELQSSESSEVNLEEETVLTQQSDNNEHEFPVENESTALAPPGLDLSPAFPDRDAGSQVDESASFEVNLEEGTVLTQRSDNNEHEVSIENESTVLAPPGLDLSPAFPNRDAGYQVDEPQSSELPVDCVELEELRVLDNIQENLEENGNVLGQNEEGVGEELVTWVQFASGIYEVPSNSDCSSFELEHNSSDSDLSESDDEVSMEVSFRPLSPAFLNRDVGSQVDEPQFTDIPKAVTECTDQLGTFAKLCAPLYCVRDYLYSFLQPSMSKVGEELVTWVQFASGLYEVPSNCNFSSFELEHESSDSDSSESEDEFYEVDCRHNLRTLATAQSENVEETEVNWEERAVLTECSGYNEEEFSVESELLVLARLFPELDLSPAFQNKDAGFQVDEPESSEYTTVVFERSDKHDSVEPEELQSLTDSKESLQEEKVPGQNEDDLGIFAKLCAPVSCVRNYFSSFLQPSKVKL</sequence>
<keyword evidence="3" id="KW-1185">Reference proteome</keyword>
<evidence type="ECO:0000313" key="2">
    <source>
        <dbReference type="EMBL" id="KAK7901129.1"/>
    </source>
</evidence>
<evidence type="ECO:0000313" key="3">
    <source>
        <dbReference type="Proteomes" id="UP001460270"/>
    </source>
</evidence>
<feature type="compositionally biased region" description="Low complexity" evidence="1">
    <location>
        <begin position="708"/>
        <end position="717"/>
    </location>
</feature>
<feature type="compositionally biased region" description="Basic and acidic residues" evidence="1">
    <location>
        <begin position="1127"/>
        <end position="1137"/>
    </location>
</feature>
<feature type="region of interest" description="Disordered" evidence="1">
    <location>
        <begin position="611"/>
        <end position="655"/>
    </location>
</feature>
<dbReference type="EMBL" id="JBBPFD010000013">
    <property type="protein sequence ID" value="KAK7901129.1"/>
    <property type="molecule type" value="Genomic_DNA"/>
</dbReference>
<feature type="region of interest" description="Disordered" evidence="1">
    <location>
        <begin position="1"/>
        <end position="249"/>
    </location>
</feature>
<proteinExistence type="predicted"/>
<accession>A0AAW0NLL2</accession>
<feature type="region of interest" description="Disordered" evidence="1">
    <location>
        <begin position="465"/>
        <end position="491"/>
    </location>
</feature>
<evidence type="ECO:0000256" key="1">
    <source>
        <dbReference type="SAM" id="MobiDB-lite"/>
    </source>
</evidence>